<accession>A0A0E9WIN4</accession>
<evidence type="ECO:0000256" key="1">
    <source>
        <dbReference type="SAM" id="SignalP"/>
    </source>
</evidence>
<reference evidence="2" key="1">
    <citation type="submission" date="2014-11" db="EMBL/GenBank/DDBJ databases">
        <authorList>
            <person name="Amaro Gonzalez C."/>
        </authorList>
    </citation>
    <scope>NUCLEOTIDE SEQUENCE</scope>
</reference>
<feature type="signal peptide" evidence="1">
    <location>
        <begin position="1"/>
        <end position="18"/>
    </location>
</feature>
<protein>
    <recommendedName>
        <fullName evidence="3">Secreted protein</fullName>
    </recommendedName>
</protein>
<proteinExistence type="predicted"/>
<evidence type="ECO:0008006" key="3">
    <source>
        <dbReference type="Google" id="ProtNLM"/>
    </source>
</evidence>
<organism evidence="2">
    <name type="scientific">Anguilla anguilla</name>
    <name type="common">European freshwater eel</name>
    <name type="synonym">Muraena anguilla</name>
    <dbReference type="NCBI Taxonomy" id="7936"/>
    <lineage>
        <taxon>Eukaryota</taxon>
        <taxon>Metazoa</taxon>
        <taxon>Chordata</taxon>
        <taxon>Craniata</taxon>
        <taxon>Vertebrata</taxon>
        <taxon>Euteleostomi</taxon>
        <taxon>Actinopterygii</taxon>
        <taxon>Neopterygii</taxon>
        <taxon>Teleostei</taxon>
        <taxon>Anguilliformes</taxon>
        <taxon>Anguillidae</taxon>
        <taxon>Anguilla</taxon>
    </lineage>
</organism>
<evidence type="ECO:0000313" key="2">
    <source>
        <dbReference type="EMBL" id="JAH90239.1"/>
    </source>
</evidence>
<reference evidence="2" key="2">
    <citation type="journal article" date="2015" name="Fish Shellfish Immunol.">
        <title>Early steps in the European eel (Anguilla anguilla)-Vibrio vulnificus interaction in the gills: Role of the RtxA13 toxin.</title>
        <authorList>
            <person name="Callol A."/>
            <person name="Pajuelo D."/>
            <person name="Ebbesson L."/>
            <person name="Teles M."/>
            <person name="MacKenzie S."/>
            <person name="Amaro C."/>
        </authorList>
    </citation>
    <scope>NUCLEOTIDE SEQUENCE</scope>
</reference>
<sequence length="66" mass="7125">MSRLVCGSVWLLVSVCEPVSVVWLCGDCSAAVILCTCSLRWSMCKSLCCSSSLTLSRSCLRTVFAL</sequence>
<keyword evidence="1" id="KW-0732">Signal</keyword>
<feature type="chain" id="PRO_5002434607" description="Secreted protein" evidence="1">
    <location>
        <begin position="19"/>
        <end position="66"/>
    </location>
</feature>
<dbReference type="EMBL" id="GBXM01018338">
    <property type="protein sequence ID" value="JAH90239.1"/>
    <property type="molecule type" value="Transcribed_RNA"/>
</dbReference>
<dbReference type="AlphaFoldDB" id="A0A0E9WIN4"/>
<name>A0A0E9WIN4_ANGAN</name>